<dbReference type="EMBL" id="JABSNW010000001">
    <property type="protein sequence ID" value="KAL2890656.1"/>
    <property type="molecule type" value="Genomic_DNA"/>
</dbReference>
<feature type="domain" description="Aminoglycoside phosphotransferase" evidence="1">
    <location>
        <begin position="18"/>
        <end position="196"/>
    </location>
</feature>
<reference evidence="2 3" key="1">
    <citation type="submission" date="2020-05" db="EMBL/GenBank/DDBJ databases">
        <title>Ceratocystis lukuohia genome.</title>
        <authorList>
            <person name="Harrington T.C."/>
            <person name="Kim K."/>
            <person name="Mayers C.G."/>
        </authorList>
    </citation>
    <scope>NUCLEOTIDE SEQUENCE [LARGE SCALE GENOMIC DNA]</scope>
    <source>
        <strain evidence="2 3">C4212</strain>
    </source>
</reference>
<gene>
    <name evidence="2" type="ORF">HOO65_010014</name>
</gene>
<proteinExistence type="predicted"/>
<keyword evidence="3" id="KW-1185">Reference proteome</keyword>
<name>A0ABR4MQV4_9PEZI</name>
<accession>A0ABR4MQV4</accession>
<dbReference type="RefSeq" id="XP_070861836.1">
    <property type="nucleotide sequence ID" value="XM_071005757.1"/>
</dbReference>
<dbReference type="GeneID" id="98114260"/>
<organism evidence="2 3">
    <name type="scientific">Ceratocystis lukuohia</name>
    <dbReference type="NCBI Taxonomy" id="2019550"/>
    <lineage>
        <taxon>Eukaryota</taxon>
        <taxon>Fungi</taxon>
        <taxon>Dikarya</taxon>
        <taxon>Ascomycota</taxon>
        <taxon>Pezizomycotina</taxon>
        <taxon>Sordariomycetes</taxon>
        <taxon>Hypocreomycetidae</taxon>
        <taxon>Microascales</taxon>
        <taxon>Ceratocystidaceae</taxon>
        <taxon>Ceratocystis</taxon>
    </lineage>
</organism>
<dbReference type="PANTHER" id="PTHR21310">
    <property type="entry name" value="AMINOGLYCOSIDE PHOSPHOTRANSFERASE-RELATED-RELATED"/>
    <property type="match status" value="1"/>
</dbReference>
<dbReference type="InterPro" id="IPR051678">
    <property type="entry name" value="AGP_Transferase"/>
</dbReference>
<evidence type="ECO:0000313" key="3">
    <source>
        <dbReference type="Proteomes" id="UP001610728"/>
    </source>
</evidence>
<evidence type="ECO:0000313" key="2">
    <source>
        <dbReference type="EMBL" id="KAL2890656.1"/>
    </source>
</evidence>
<dbReference type="Proteomes" id="UP001610728">
    <property type="component" value="Unassembled WGS sequence"/>
</dbReference>
<dbReference type="SUPFAM" id="SSF56112">
    <property type="entry name" value="Protein kinase-like (PK-like)"/>
    <property type="match status" value="1"/>
</dbReference>
<dbReference type="InterPro" id="IPR002575">
    <property type="entry name" value="Aminoglycoside_PTrfase"/>
</dbReference>
<sequence>MAVLCVGTAITEDARQVEYSVSAYCEGTIPLENVWDTLDKTHQLELVDSVVRAMEKLQQVDVHSISPSLPGNANLLNSTANWPAKWLGGPSLGYHPDVKHFLDSLLNTGSRGPPTCKLLELNGGVVVASSYDDIGQVELSRADLEKLQSHAVCCHNDIEPRNILVTKLSSTPGNERYELTALVDWEMVGFYPFSYEYSLKDLVLGSSNLSLGWYTLFKERTAHLLPPDECHMRFIKALGIIDRSRKRRMVRNVGVRFQAKWIEREQVTMSPDLRQGWVRKFDTKPPKPFTKDDAEIMEQEVLRELGYS</sequence>
<evidence type="ECO:0000259" key="1">
    <source>
        <dbReference type="Pfam" id="PF01636"/>
    </source>
</evidence>
<dbReference type="PANTHER" id="PTHR21310:SF15">
    <property type="entry name" value="AMINOGLYCOSIDE PHOSPHOTRANSFERASE DOMAIN-CONTAINING PROTEIN"/>
    <property type="match status" value="1"/>
</dbReference>
<dbReference type="Gene3D" id="3.90.1200.10">
    <property type="match status" value="1"/>
</dbReference>
<dbReference type="InterPro" id="IPR011009">
    <property type="entry name" value="Kinase-like_dom_sf"/>
</dbReference>
<dbReference type="Pfam" id="PF01636">
    <property type="entry name" value="APH"/>
    <property type="match status" value="1"/>
</dbReference>
<comment type="caution">
    <text evidence="2">The sequence shown here is derived from an EMBL/GenBank/DDBJ whole genome shotgun (WGS) entry which is preliminary data.</text>
</comment>
<protein>
    <submittedName>
        <fullName evidence="2">Protein kinase-like domain</fullName>
    </submittedName>
</protein>